<protein>
    <recommendedName>
        <fullName evidence="1">NrS-1 polymerase-like helicase domain-containing protein</fullName>
    </recommendedName>
</protein>
<accession>A0A328XY56</accession>
<evidence type="ECO:0000259" key="1">
    <source>
        <dbReference type="Pfam" id="PF19263"/>
    </source>
</evidence>
<proteinExistence type="predicted"/>
<dbReference type="InterPro" id="IPR045455">
    <property type="entry name" value="NrS-1_pol-like_helicase"/>
</dbReference>
<dbReference type="OrthoDB" id="110640at2"/>
<dbReference type="RefSeq" id="WP_112054867.1">
    <property type="nucleotide sequence ID" value="NZ_QLSX01000005.1"/>
</dbReference>
<dbReference type="AlphaFoldDB" id="A0A328XY56"/>
<evidence type="ECO:0000313" key="2">
    <source>
        <dbReference type="EMBL" id="RAR61522.1"/>
    </source>
</evidence>
<dbReference type="Proteomes" id="UP000249700">
    <property type="component" value="Unassembled WGS sequence"/>
</dbReference>
<feature type="domain" description="NrS-1 polymerase-like helicase" evidence="1">
    <location>
        <begin position="555"/>
        <end position="663"/>
    </location>
</feature>
<comment type="caution">
    <text evidence="2">The sequence shown here is derived from an EMBL/GenBank/DDBJ whole genome shotgun (WGS) entry which is preliminary data.</text>
</comment>
<evidence type="ECO:0000313" key="3">
    <source>
        <dbReference type="Proteomes" id="UP000249700"/>
    </source>
</evidence>
<reference evidence="2 3" key="1">
    <citation type="submission" date="2018-06" db="EMBL/GenBank/DDBJ databases">
        <title>Comparative analysis of microorganisms from saline springs in Andes Mountain Range, Colombia.</title>
        <authorList>
            <person name="Rubin E."/>
        </authorList>
    </citation>
    <scope>NUCLEOTIDE SEQUENCE [LARGE SCALE GENOMIC DNA]</scope>
    <source>
        <strain evidence="2 3">USBA-857</strain>
    </source>
</reference>
<dbReference type="Pfam" id="PF19263">
    <property type="entry name" value="DUF5906"/>
    <property type="match status" value="1"/>
</dbReference>
<gene>
    <name evidence="2" type="ORF">BCL93_105123</name>
</gene>
<name>A0A328XY56_9GAMM</name>
<dbReference type="EMBL" id="QLSX01000005">
    <property type="protein sequence ID" value="RAR61522.1"/>
    <property type="molecule type" value="Genomic_DNA"/>
</dbReference>
<organism evidence="2 3">
    <name type="scientific">Onishia taeanensis</name>
    <dbReference type="NCBI Taxonomy" id="284577"/>
    <lineage>
        <taxon>Bacteria</taxon>
        <taxon>Pseudomonadati</taxon>
        <taxon>Pseudomonadota</taxon>
        <taxon>Gammaproteobacteria</taxon>
        <taxon>Oceanospirillales</taxon>
        <taxon>Halomonadaceae</taxon>
        <taxon>Onishia</taxon>
    </lineage>
</organism>
<sequence length="830" mass="92805">MFLNTSPTPDLTEARRLFDAGMKLVKLHPYTKQPIGIEWNKHSASSIDDDATGYGLPLAVNGLCSIDPDHVEMARVAMKAWGFDLDELLDAGVRTSSTRPDSGGRSAFLADPEGKARWLPFRVFDPNGRSLTLLELRNQSANLQDVVPGIVYASKEGEIYSQQYANGKRFDAAPPVPEKFLTLWRELSVDDDKLREYSRIAVDAIKAAGFTVYGGEPQYRPPMGAGVQLAFPAKGVRTEFNKVTTVESILLRHGYTYHERKGRWTHPGATGAPAIRPIPGKEGLWQSDHGGDPLHGTFDAWAAHVQLDHGGDVDAAIRVHLFGRESESFLDAPAAQAPAVKGLQQLMDDLTRAEPEEARGMVVDLLRLVEALPEVEKIDWHKQVRDVMHWNVAEFKAILKDLRGEWYSQRSYKRFDPYRYIYLAPRNEFYDTKSGCSIPPSGLNNKYISECDNASRVICAELDPDISIADCLGWNPTGATPPKRDDLIYEDEGQRMVNTWRGFALTPVAGDVSPWLEHAEYLIPDPDEREGVLDYLATLVQRVGSKPGFALIHAGKSGIGKDALYEPVSRAIGSASHEASIKEILEGWGDHRFQKKFLIITEVKKGKDRNIANAMKTIVSTTNTGKKDLNLKGGQVVTQVDCMGVLMMTNFPDGFTIEENDRRYFVVSSWVEPKDAEYYTWLHDWYRNDNGPAKVLNYLMQRDISHFNHNALPFVTQGARKMAQASRYDYEQDIEDMILEGQPPFHVGAVTAKELKAVCRLQGIKAGNNGLDEAMNRLGWLKLKGTKRVEGVVKNTPYFFAKDVDENATKSELYDLFHALRLASTTLKEG</sequence>